<feature type="region of interest" description="Disordered" evidence="1">
    <location>
        <begin position="1"/>
        <end position="22"/>
    </location>
</feature>
<name>A0A4C1ZNP5_EUMVA</name>
<comment type="caution">
    <text evidence="2">The sequence shown here is derived from an EMBL/GenBank/DDBJ whole genome shotgun (WGS) entry which is preliminary data.</text>
</comment>
<dbReference type="AlphaFoldDB" id="A0A4C1ZNP5"/>
<keyword evidence="3" id="KW-1185">Reference proteome</keyword>
<feature type="compositionally biased region" description="Basic residues" evidence="1">
    <location>
        <begin position="1"/>
        <end position="10"/>
    </location>
</feature>
<evidence type="ECO:0000313" key="2">
    <source>
        <dbReference type="EMBL" id="GBP88165.1"/>
    </source>
</evidence>
<accession>A0A4C1ZNP5</accession>
<gene>
    <name evidence="2" type="ORF">EVAR_99718_1</name>
</gene>
<protein>
    <submittedName>
        <fullName evidence="2">Uncharacterized protein</fullName>
    </submittedName>
</protein>
<sequence length="190" mass="21579">MQNPKKRSPGQRHALPVGVPNLNVEEHPPKMTLARMYDGDRRNVERKKLPIGIPSRAGHSVMPFTIRSRSGLGPIKSRCVYNTSSTISLSRSMVDIGQFHDLLLATTRRKVYDRRKTAVETKTYSRIEPELERYDSENTPILSYLRKFYRTGNGPRSQRDRTVNGITVCASALNRQIAGSASVQIRNEKR</sequence>
<dbReference type="Proteomes" id="UP000299102">
    <property type="component" value="Unassembled WGS sequence"/>
</dbReference>
<proteinExistence type="predicted"/>
<reference evidence="2 3" key="1">
    <citation type="journal article" date="2019" name="Commun. Biol.">
        <title>The bagworm genome reveals a unique fibroin gene that provides high tensile strength.</title>
        <authorList>
            <person name="Kono N."/>
            <person name="Nakamura H."/>
            <person name="Ohtoshi R."/>
            <person name="Tomita M."/>
            <person name="Numata K."/>
            <person name="Arakawa K."/>
        </authorList>
    </citation>
    <scope>NUCLEOTIDE SEQUENCE [LARGE SCALE GENOMIC DNA]</scope>
</reference>
<dbReference type="EMBL" id="BGZK01001911">
    <property type="protein sequence ID" value="GBP88165.1"/>
    <property type="molecule type" value="Genomic_DNA"/>
</dbReference>
<organism evidence="2 3">
    <name type="scientific">Eumeta variegata</name>
    <name type="common">Bagworm moth</name>
    <name type="synonym">Eumeta japonica</name>
    <dbReference type="NCBI Taxonomy" id="151549"/>
    <lineage>
        <taxon>Eukaryota</taxon>
        <taxon>Metazoa</taxon>
        <taxon>Ecdysozoa</taxon>
        <taxon>Arthropoda</taxon>
        <taxon>Hexapoda</taxon>
        <taxon>Insecta</taxon>
        <taxon>Pterygota</taxon>
        <taxon>Neoptera</taxon>
        <taxon>Endopterygota</taxon>
        <taxon>Lepidoptera</taxon>
        <taxon>Glossata</taxon>
        <taxon>Ditrysia</taxon>
        <taxon>Tineoidea</taxon>
        <taxon>Psychidae</taxon>
        <taxon>Oiketicinae</taxon>
        <taxon>Eumeta</taxon>
    </lineage>
</organism>
<evidence type="ECO:0000256" key="1">
    <source>
        <dbReference type="SAM" id="MobiDB-lite"/>
    </source>
</evidence>
<evidence type="ECO:0000313" key="3">
    <source>
        <dbReference type="Proteomes" id="UP000299102"/>
    </source>
</evidence>